<feature type="domain" description="Aminoacyl-transfer RNA synthetases class-II family profile" evidence="9">
    <location>
        <begin position="177"/>
        <end position="421"/>
    </location>
</feature>
<accession>A0A521CK49</accession>
<dbReference type="InterPro" id="IPR022961">
    <property type="entry name" value="Gly_tRNA_ligase_bac"/>
</dbReference>
<dbReference type="GO" id="GO:0006426">
    <property type="term" value="P:glycyl-tRNA aminoacylation"/>
    <property type="evidence" value="ECO:0007669"/>
    <property type="project" value="UniProtKB-UniRule"/>
</dbReference>
<dbReference type="Proteomes" id="UP000319040">
    <property type="component" value="Unassembled WGS sequence"/>
</dbReference>
<dbReference type="Gene3D" id="3.30.40.230">
    <property type="match status" value="1"/>
</dbReference>
<dbReference type="Gene3D" id="3.40.50.800">
    <property type="entry name" value="Anticodon-binding domain"/>
    <property type="match status" value="1"/>
</dbReference>
<evidence type="ECO:0000259" key="9">
    <source>
        <dbReference type="PROSITE" id="PS50862"/>
    </source>
</evidence>
<dbReference type="InterPro" id="IPR002315">
    <property type="entry name" value="tRNA-synt_gly"/>
</dbReference>
<evidence type="ECO:0000313" key="11">
    <source>
        <dbReference type="Proteomes" id="UP000319040"/>
    </source>
</evidence>
<comment type="function">
    <text evidence="8">Catalyzes the attachment of glycine to tRNA(Gly).</text>
</comment>
<dbReference type="EMBL" id="FXTB01000003">
    <property type="protein sequence ID" value="SMO59775.1"/>
    <property type="molecule type" value="Genomic_DNA"/>
</dbReference>
<evidence type="ECO:0000256" key="8">
    <source>
        <dbReference type="HAMAP-Rule" id="MF_00253"/>
    </source>
</evidence>
<dbReference type="NCBIfam" id="NF003211">
    <property type="entry name" value="PRK04173.1"/>
    <property type="match status" value="1"/>
</dbReference>
<dbReference type="RefSeq" id="WP_142532923.1">
    <property type="nucleotide sequence ID" value="NZ_FXTB01000003.1"/>
</dbReference>
<name>A0A521CK49_SACCC</name>
<dbReference type="InterPro" id="IPR006195">
    <property type="entry name" value="aa-tRNA-synth_II"/>
</dbReference>
<dbReference type="InterPro" id="IPR033731">
    <property type="entry name" value="GlyRS-like_core"/>
</dbReference>
<dbReference type="InterPro" id="IPR036621">
    <property type="entry name" value="Anticodon-bd_dom_sf"/>
</dbReference>
<protein>
    <recommendedName>
        <fullName evidence="8">Glycine--tRNA ligase</fullName>
        <ecNumber evidence="8">6.1.1.14</ecNumber>
    </recommendedName>
    <alternativeName>
        <fullName evidence="8">Glycyl-tRNA synthetase</fullName>
        <shortName evidence="8">GlyRS</shortName>
    </alternativeName>
</protein>
<gene>
    <name evidence="8" type="primary">glyQS</name>
    <name evidence="10" type="ORF">SAMN06265379_103213</name>
</gene>
<feature type="binding site" evidence="8">
    <location>
        <begin position="371"/>
        <end position="375"/>
    </location>
    <ligand>
        <name>substrate</name>
    </ligand>
</feature>
<feature type="binding site" evidence="8">
    <location>
        <begin position="249"/>
        <end position="251"/>
    </location>
    <ligand>
        <name>ATP</name>
        <dbReference type="ChEBI" id="CHEBI:30616"/>
    </ligand>
</feature>
<dbReference type="PANTHER" id="PTHR10745">
    <property type="entry name" value="GLYCYL-TRNA SYNTHETASE/DNA POLYMERASE SUBUNIT GAMMA-2"/>
    <property type="match status" value="1"/>
</dbReference>
<keyword evidence="4 8" id="KW-0547">Nucleotide-binding</keyword>
<evidence type="ECO:0000256" key="7">
    <source>
        <dbReference type="ARBA" id="ARBA00023146"/>
    </source>
</evidence>
<feature type="binding site" evidence="8">
    <location>
        <position position="217"/>
    </location>
    <ligand>
        <name>substrate</name>
    </ligand>
</feature>
<dbReference type="InterPro" id="IPR045864">
    <property type="entry name" value="aa-tRNA-synth_II/BPL/LPL"/>
</dbReference>
<dbReference type="PRINTS" id="PR01043">
    <property type="entry name" value="TRNASYNTHGLY"/>
</dbReference>
<dbReference type="Gene3D" id="3.30.930.10">
    <property type="entry name" value="Bira Bifunctional Protein, Domain 2"/>
    <property type="match status" value="1"/>
</dbReference>
<dbReference type="InterPro" id="IPR027031">
    <property type="entry name" value="Gly-tRNA_synthase/POLG2"/>
</dbReference>
<feature type="binding site" evidence="8">
    <location>
        <begin position="375"/>
        <end position="378"/>
    </location>
    <ligand>
        <name>ATP</name>
        <dbReference type="ChEBI" id="CHEBI:30616"/>
    </ligand>
</feature>
<dbReference type="SUPFAM" id="SSF55681">
    <property type="entry name" value="Class II aaRS and biotin synthetases"/>
    <property type="match status" value="1"/>
</dbReference>
<evidence type="ECO:0000256" key="1">
    <source>
        <dbReference type="ARBA" id="ARBA00008226"/>
    </source>
</evidence>
<sequence length="517" mass="60177">MAQEDVFKKLVAHCKEYGFVFQSSEIYDGLSAVYDYGQMGVELKNNIKKYWYDSMVKLNENVVGLDSAIFMHPTTWKASGHVDAFNDPLIDNKESKKRYRADVLIEDLIQKFEVKIEKEVSKAQKRFGESFDEDQFKSTNPRVLANQEKINEIHTRFSAALNNNDLEDLKQIIIDYEIACPISGTKNWTDVRQFNLMFSTEIGSTAEGASKIYLRPETAQGIFVNYLNVQKTGRMKIPFGIAQIGKAFRNEIVARQFIFRMREFEQMELQFFVRPGDEMQWFEYWKDFRMKWHKSLGMGDENYRFHDHEKLAHYANAATDIEYRMPFGFKEVEGIHSRTDYDLAQHQEYSGKKLQYFDPELNKSYVPYVVETSIGVDRMFLSILAGAYTEDEVVDTKGKKETRVLLKLPAILAPIKMAVLPLLKKAGLPEKAREIVDSLKFDFNLQYDEKDSIGKRYRRQDAIGTPFCITVDHQTLEDNTVTIRYRDTMEQERVNIADLNNILEEKVSMKNLLKSLV</sequence>
<keyword evidence="5 8" id="KW-0067">ATP-binding</keyword>
<dbReference type="GO" id="GO:0070062">
    <property type="term" value="C:extracellular exosome"/>
    <property type="evidence" value="ECO:0007669"/>
    <property type="project" value="UniProtKB-ARBA"/>
</dbReference>
<dbReference type="PANTHER" id="PTHR10745:SF8">
    <property type="entry name" value="DNA POLYMERASE SUBUNIT GAMMA-2, MITOCHONDRIAL"/>
    <property type="match status" value="1"/>
</dbReference>
<dbReference type="HAMAP" id="MF_00253_B">
    <property type="entry name" value="Gly_tRNA_synth_B"/>
    <property type="match status" value="1"/>
</dbReference>
<keyword evidence="3 8" id="KW-0436">Ligase</keyword>
<organism evidence="10 11">
    <name type="scientific">Saccharicrinis carchari</name>
    <dbReference type="NCBI Taxonomy" id="1168039"/>
    <lineage>
        <taxon>Bacteria</taxon>
        <taxon>Pseudomonadati</taxon>
        <taxon>Bacteroidota</taxon>
        <taxon>Bacteroidia</taxon>
        <taxon>Marinilabiliales</taxon>
        <taxon>Marinilabiliaceae</taxon>
        <taxon>Saccharicrinis</taxon>
    </lineage>
</organism>
<feature type="binding site" evidence="8">
    <location>
        <begin position="264"/>
        <end position="268"/>
    </location>
    <ligand>
        <name>substrate</name>
    </ligand>
</feature>
<dbReference type="GO" id="GO:0004081">
    <property type="term" value="F:bis(5'-nucleosyl)-tetraphosphatase (asymmetrical) activity"/>
    <property type="evidence" value="ECO:0007669"/>
    <property type="project" value="UniProtKB-ARBA"/>
</dbReference>
<dbReference type="InterPro" id="IPR002314">
    <property type="entry name" value="aa-tRNA-synt_IIb"/>
</dbReference>
<dbReference type="FunFam" id="3.40.50.800:FF:000002">
    <property type="entry name" value="Glycine--tRNA ligase"/>
    <property type="match status" value="1"/>
</dbReference>
<dbReference type="SUPFAM" id="SSF52954">
    <property type="entry name" value="Class II aaRS ABD-related"/>
    <property type="match status" value="1"/>
</dbReference>
<feature type="binding site" evidence="8">
    <location>
        <begin position="259"/>
        <end position="264"/>
    </location>
    <ligand>
        <name>ATP</name>
        <dbReference type="ChEBI" id="CHEBI:30616"/>
    </ligand>
</feature>
<dbReference type="PROSITE" id="PS50862">
    <property type="entry name" value="AA_TRNA_LIGASE_II"/>
    <property type="match status" value="1"/>
</dbReference>
<comment type="subcellular location">
    <subcellularLocation>
        <location evidence="8">Cytoplasm</location>
    </subcellularLocation>
</comment>
<dbReference type="GO" id="GO:0005737">
    <property type="term" value="C:cytoplasm"/>
    <property type="evidence" value="ECO:0007669"/>
    <property type="project" value="UniProtKB-SubCell"/>
</dbReference>
<keyword evidence="2 8" id="KW-0963">Cytoplasm</keyword>
<dbReference type="GO" id="GO:0004820">
    <property type="term" value="F:glycine-tRNA ligase activity"/>
    <property type="evidence" value="ECO:0007669"/>
    <property type="project" value="UniProtKB-UniRule"/>
</dbReference>
<dbReference type="OrthoDB" id="9760853at2"/>
<dbReference type="Pfam" id="PF03129">
    <property type="entry name" value="HGTP_anticodon"/>
    <property type="match status" value="1"/>
</dbReference>
<evidence type="ECO:0000256" key="5">
    <source>
        <dbReference type="ARBA" id="ARBA00022840"/>
    </source>
</evidence>
<evidence type="ECO:0000256" key="6">
    <source>
        <dbReference type="ARBA" id="ARBA00022917"/>
    </source>
</evidence>
<feature type="binding site" evidence="8">
    <location>
        <position position="100"/>
    </location>
    <ligand>
        <name>substrate</name>
    </ligand>
</feature>
<dbReference type="Pfam" id="PF00587">
    <property type="entry name" value="tRNA-synt_2b"/>
    <property type="match status" value="1"/>
</dbReference>
<dbReference type="InterPro" id="IPR004154">
    <property type="entry name" value="Anticodon-bd"/>
</dbReference>
<feature type="binding site" evidence="8">
    <location>
        <begin position="331"/>
        <end position="332"/>
    </location>
    <ligand>
        <name>ATP</name>
        <dbReference type="ChEBI" id="CHEBI:30616"/>
    </ligand>
</feature>
<evidence type="ECO:0000256" key="3">
    <source>
        <dbReference type="ARBA" id="ARBA00022598"/>
    </source>
</evidence>
<dbReference type="EC" id="6.1.1.14" evidence="8"/>
<dbReference type="CDD" id="cd00774">
    <property type="entry name" value="GlyRS-like_core"/>
    <property type="match status" value="1"/>
</dbReference>
<evidence type="ECO:0000256" key="2">
    <source>
        <dbReference type="ARBA" id="ARBA00022490"/>
    </source>
</evidence>
<evidence type="ECO:0000256" key="4">
    <source>
        <dbReference type="ARBA" id="ARBA00022741"/>
    </source>
</evidence>
<dbReference type="CDD" id="cd00858">
    <property type="entry name" value="GlyRS_anticodon"/>
    <property type="match status" value="1"/>
</dbReference>
<keyword evidence="11" id="KW-1185">Reference proteome</keyword>
<keyword evidence="6 8" id="KW-0648">Protein biosynthesis</keyword>
<evidence type="ECO:0000313" key="10">
    <source>
        <dbReference type="EMBL" id="SMO59775.1"/>
    </source>
</evidence>
<reference evidence="10 11" key="1">
    <citation type="submission" date="2017-05" db="EMBL/GenBank/DDBJ databases">
        <authorList>
            <person name="Varghese N."/>
            <person name="Submissions S."/>
        </authorList>
    </citation>
    <scope>NUCLEOTIDE SEQUENCE [LARGE SCALE GENOMIC DNA]</scope>
    <source>
        <strain evidence="10 11">DSM 27040</strain>
    </source>
</reference>
<dbReference type="GO" id="GO:0005524">
    <property type="term" value="F:ATP binding"/>
    <property type="evidence" value="ECO:0007669"/>
    <property type="project" value="UniProtKB-UniRule"/>
</dbReference>
<comment type="catalytic activity">
    <reaction evidence="8">
        <text>tRNA(Gly) + glycine + ATP = glycyl-tRNA(Gly) + AMP + diphosphate</text>
        <dbReference type="Rhea" id="RHEA:16013"/>
        <dbReference type="Rhea" id="RHEA-COMP:9664"/>
        <dbReference type="Rhea" id="RHEA-COMP:9683"/>
        <dbReference type="ChEBI" id="CHEBI:30616"/>
        <dbReference type="ChEBI" id="CHEBI:33019"/>
        <dbReference type="ChEBI" id="CHEBI:57305"/>
        <dbReference type="ChEBI" id="CHEBI:78442"/>
        <dbReference type="ChEBI" id="CHEBI:78522"/>
        <dbReference type="ChEBI" id="CHEBI:456215"/>
        <dbReference type="EC" id="6.1.1.14"/>
    </reaction>
</comment>
<comment type="subunit">
    <text evidence="8">Homodimer.</text>
</comment>
<dbReference type="GO" id="GO:1990742">
    <property type="term" value="C:microvesicle"/>
    <property type="evidence" value="ECO:0007669"/>
    <property type="project" value="UniProtKB-ARBA"/>
</dbReference>
<dbReference type="GO" id="GO:0015966">
    <property type="term" value="P:diadenosine tetraphosphate biosynthetic process"/>
    <property type="evidence" value="ECO:0007669"/>
    <property type="project" value="UniProtKB-ARBA"/>
</dbReference>
<comment type="similarity">
    <text evidence="1 8">Belongs to the class-II aminoacyl-tRNA synthetase family.</text>
</comment>
<dbReference type="AlphaFoldDB" id="A0A521CK49"/>
<dbReference type="NCBIfam" id="TIGR00389">
    <property type="entry name" value="glyS_dimeric"/>
    <property type="match status" value="1"/>
</dbReference>
<keyword evidence="7 8" id="KW-0030">Aminoacyl-tRNA synthetase</keyword>
<proteinExistence type="inferred from homology"/>